<organism evidence="1 2">
    <name type="scientific">Rhabditophanes sp. KR3021</name>
    <dbReference type="NCBI Taxonomy" id="114890"/>
    <lineage>
        <taxon>Eukaryota</taxon>
        <taxon>Metazoa</taxon>
        <taxon>Ecdysozoa</taxon>
        <taxon>Nematoda</taxon>
        <taxon>Chromadorea</taxon>
        <taxon>Rhabditida</taxon>
        <taxon>Tylenchina</taxon>
        <taxon>Panagrolaimomorpha</taxon>
        <taxon>Strongyloidoidea</taxon>
        <taxon>Alloionematidae</taxon>
        <taxon>Rhabditophanes</taxon>
    </lineage>
</organism>
<proteinExistence type="predicted"/>
<evidence type="ECO:0000313" key="1">
    <source>
        <dbReference type="Proteomes" id="UP000095286"/>
    </source>
</evidence>
<dbReference type="WBParaSite" id="RSKR_0000964300.1">
    <property type="protein sequence ID" value="RSKR_0000964300.1"/>
    <property type="gene ID" value="RSKR_0000964300"/>
</dbReference>
<reference evidence="2" key="1">
    <citation type="submission" date="2016-11" db="UniProtKB">
        <authorList>
            <consortium name="WormBaseParasite"/>
        </authorList>
    </citation>
    <scope>IDENTIFICATION</scope>
    <source>
        <strain evidence="2">KR3021</strain>
    </source>
</reference>
<sequence>MTSLSANEPDTNAKILLITTCGDIDIYLWGKECPLATRNFIQHCLNGYYDGTIFHRLSPKFIIQGGDPTGTGEGGEAANGEPFKDEPNQRLRFNRRGLLAMANGGKHQNKSQFFLTLDATPDLQGKHTLFGKVEGDTIYNLLKLGEGETDGDERPVRIQKIIKAQVVVNPFADVVKREKVEKELKELPIVAKKKVKNTKLLSFGDEVDEDDGAATLFSGNKGKSVHDLLDDERLSKVEAIDRKHLEKGEVVINEGGFKKKKSKKKKDAGETKIDEDVDMEKIAQTDQEEAATAKLSELQNELLKQKKEFKKSLRVAKEEEMMEEAKPDAVKKFHSARLTFKSKTASVVKSTDKRREQQTMEMLASFSGHVAEEISKGVGKAMIEESMHVDSNLIERIQMPNCDFDAEDLPESEWLTEEFVAPEPDPTVTRAKDANMKDIAEDWYDISDPRNQMNIRKRGN</sequence>
<name>A0AC35UCK0_9BILA</name>
<accession>A0AC35UCK0</accession>
<protein>
    <submittedName>
        <fullName evidence="2">PPIase cyclophilin-type domain-containing protein</fullName>
    </submittedName>
</protein>
<dbReference type="Proteomes" id="UP000095286">
    <property type="component" value="Unplaced"/>
</dbReference>
<evidence type="ECO:0000313" key="2">
    <source>
        <dbReference type="WBParaSite" id="RSKR_0000964300.1"/>
    </source>
</evidence>